<dbReference type="Proteomes" id="UP000235388">
    <property type="component" value="Unassembled WGS sequence"/>
</dbReference>
<name>A0A2N5RYX1_9BASI</name>
<feature type="region of interest" description="Disordered" evidence="1">
    <location>
        <begin position="143"/>
        <end position="176"/>
    </location>
</feature>
<comment type="caution">
    <text evidence="2">The sequence shown here is derived from an EMBL/GenBank/DDBJ whole genome shotgun (WGS) entry which is preliminary data.</text>
</comment>
<proteinExistence type="predicted"/>
<organism evidence="2 3">
    <name type="scientific">Puccinia coronata f. sp. avenae</name>
    <dbReference type="NCBI Taxonomy" id="200324"/>
    <lineage>
        <taxon>Eukaryota</taxon>
        <taxon>Fungi</taxon>
        <taxon>Dikarya</taxon>
        <taxon>Basidiomycota</taxon>
        <taxon>Pucciniomycotina</taxon>
        <taxon>Pucciniomycetes</taxon>
        <taxon>Pucciniales</taxon>
        <taxon>Pucciniaceae</taxon>
        <taxon>Puccinia</taxon>
    </lineage>
</organism>
<protein>
    <submittedName>
        <fullName evidence="2">Uncharacterized protein</fullName>
    </submittedName>
</protein>
<feature type="compositionally biased region" description="Pro residues" evidence="1">
    <location>
        <begin position="203"/>
        <end position="219"/>
    </location>
</feature>
<dbReference type="EMBL" id="PGCJ01001343">
    <property type="protein sequence ID" value="PLW06183.1"/>
    <property type="molecule type" value="Genomic_DNA"/>
</dbReference>
<feature type="region of interest" description="Disordered" evidence="1">
    <location>
        <begin position="195"/>
        <end position="219"/>
    </location>
</feature>
<gene>
    <name evidence="2" type="ORF">PCANC_28108</name>
</gene>
<feature type="compositionally biased region" description="Low complexity" evidence="1">
    <location>
        <begin position="143"/>
        <end position="153"/>
    </location>
</feature>
<sequence length="219" mass="22957">MLVHPLLPAWPFGQPGLFFIGFLIPQDANQDAQTIKAIVSCAEPPSLQYASSTGRQSFLGSTLESVPVLIVCLEFTRKQPLFLSNAPAAAPLGPLSAGCQPNPPLLPPPLLWPASPATRAVFTTSLGPCLACQPAALRLAASSPPLSHHQPPLNCLPADPPLPSHPRRRSAPDAAGAAPLNLPCLPACRHPPLASSPPLSHHQPPPTCLPARPPIPSYH</sequence>
<dbReference type="AlphaFoldDB" id="A0A2N5RYX1"/>
<reference evidence="2 3" key="1">
    <citation type="submission" date="2017-11" db="EMBL/GenBank/DDBJ databases">
        <title>De novo assembly and phasing of dikaryotic genomes from two isolates of Puccinia coronata f. sp. avenae, the causal agent of oat crown rust.</title>
        <authorList>
            <person name="Miller M.E."/>
            <person name="Zhang Y."/>
            <person name="Omidvar V."/>
            <person name="Sperschneider J."/>
            <person name="Schwessinger B."/>
            <person name="Raley C."/>
            <person name="Palmer J.M."/>
            <person name="Garnica D."/>
            <person name="Upadhyaya N."/>
            <person name="Rathjen J."/>
            <person name="Taylor J.M."/>
            <person name="Park R.F."/>
            <person name="Dodds P.N."/>
            <person name="Hirsch C.D."/>
            <person name="Kianian S.F."/>
            <person name="Figueroa M."/>
        </authorList>
    </citation>
    <scope>NUCLEOTIDE SEQUENCE [LARGE SCALE GENOMIC DNA]</scope>
    <source>
        <strain evidence="2">12NC29</strain>
    </source>
</reference>
<accession>A0A2N5RYX1</accession>
<keyword evidence="3" id="KW-1185">Reference proteome</keyword>
<evidence type="ECO:0000256" key="1">
    <source>
        <dbReference type="SAM" id="MobiDB-lite"/>
    </source>
</evidence>
<evidence type="ECO:0000313" key="2">
    <source>
        <dbReference type="EMBL" id="PLW06183.1"/>
    </source>
</evidence>
<evidence type="ECO:0000313" key="3">
    <source>
        <dbReference type="Proteomes" id="UP000235388"/>
    </source>
</evidence>